<sequence length="341" mass="37299">MDLGGIGQPLSLLCNPLISHLSLYDIVNTPGIAVDLSHISTSSQVVGYLPSDNGLEKALTGSDIVIIAAGIPRKPLMSLEMLKYQDLFATNSKIVYDLAKVIAKCSPDAFILIISNPVNSIVPIITQVLKDCNVLNPRKLFGVTTLDIVRLSKFITEYVSENVEPGHYTIPVVGGHSGMTIIPLISQSDPKVELSEEQLRSLIHKVQYAGDEVVKAKDRNGSATLSMAYSAFILIDAILKIGFLIFYRSLLILVYAKTGVSGIVQCSFVYLPGISGGNEIMEKINNLSFFSVPLVLGKDGIEKVHSFDFVFEIEKQLLKTALPEIRKDIDKGLSFYTEYSK</sequence>
<dbReference type="GO" id="GO:0005829">
    <property type="term" value="C:cytosol"/>
    <property type="evidence" value="ECO:0007669"/>
    <property type="project" value="TreeGrafter"/>
</dbReference>
<evidence type="ECO:0000256" key="7">
    <source>
        <dbReference type="ARBA" id="ARBA00048313"/>
    </source>
</evidence>
<keyword evidence="11" id="KW-0812">Transmembrane</keyword>
<feature type="binding site" evidence="9">
    <location>
        <position position="25"/>
    </location>
    <ligand>
        <name>NAD(+)</name>
        <dbReference type="ChEBI" id="CHEBI:57540"/>
    </ligand>
</feature>
<name>A0A0W4ZKW8_PNEJ7</name>
<dbReference type="GeneID" id="28940805"/>
<dbReference type="eggNOG" id="KOG1494">
    <property type="taxonomic scope" value="Eukaryota"/>
</dbReference>
<keyword evidence="11" id="KW-1133">Transmembrane helix</keyword>
<organism evidence="14 15">
    <name type="scientific">Pneumocystis jirovecii (strain RU7)</name>
    <name type="common">Human pneumocystis pneumonia agent</name>
    <dbReference type="NCBI Taxonomy" id="1408657"/>
    <lineage>
        <taxon>Eukaryota</taxon>
        <taxon>Fungi</taxon>
        <taxon>Dikarya</taxon>
        <taxon>Ascomycota</taxon>
        <taxon>Taphrinomycotina</taxon>
        <taxon>Pneumocystomycetes</taxon>
        <taxon>Pneumocystaceae</taxon>
        <taxon>Pneumocystis</taxon>
    </lineage>
</organism>
<dbReference type="Gene3D" id="3.90.110.10">
    <property type="entry name" value="Lactate dehydrogenase/glycoside hydrolase, family 4, C-terminal"/>
    <property type="match status" value="1"/>
</dbReference>
<evidence type="ECO:0000256" key="1">
    <source>
        <dbReference type="ARBA" id="ARBA00008824"/>
    </source>
</evidence>
<feature type="transmembrane region" description="Helical" evidence="11">
    <location>
        <begin position="227"/>
        <end position="247"/>
    </location>
</feature>
<proteinExistence type="inferred from homology"/>
<evidence type="ECO:0000256" key="3">
    <source>
        <dbReference type="ARBA" id="ARBA00012995"/>
    </source>
</evidence>
<dbReference type="SUPFAM" id="SSF51735">
    <property type="entry name" value="NAD(P)-binding Rossmann-fold domains"/>
    <property type="match status" value="1"/>
</dbReference>
<keyword evidence="5 10" id="KW-0560">Oxidoreductase</keyword>
<dbReference type="GO" id="GO:0006099">
    <property type="term" value="P:tricarboxylic acid cycle"/>
    <property type="evidence" value="ECO:0007669"/>
    <property type="project" value="UniProtKB-KW"/>
</dbReference>
<feature type="domain" description="Lactate/malate dehydrogenase C-terminal" evidence="13">
    <location>
        <begin position="144"/>
        <end position="335"/>
    </location>
</feature>
<evidence type="ECO:0000256" key="4">
    <source>
        <dbReference type="ARBA" id="ARBA00022532"/>
    </source>
</evidence>
<dbReference type="GO" id="GO:0019752">
    <property type="term" value="P:carboxylic acid metabolic process"/>
    <property type="evidence" value="ECO:0007669"/>
    <property type="project" value="InterPro"/>
</dbReference>
<dbReference type="PANTHER" id="PTHR11540:SF16">
    <property type="entry name" value="MALATE DEHYDROGENASE, MITOCHONDRIAL"/>
    <property type="match status" value="1"/>
</dbReference>
<evidence type="ECO:0000259" key="12">
    <source>
        <dbReference type="Pfam" id="PF00056"/>
    </source>
</evidence>
<evidence type="ECO:0000259" key="13">
    <source>
        <dbReference type="Pfam" id="PF02866"/>
    </source>
</evidence>
<keyword evidence="11" id="KW-0472">Membrane</keyword>
<dbReference type="NCBIfam" id="TIGR01772">
    <property type="entry name" value="MDH_euk_gproteo"/>
    <property type="match status" value="1"/>
</dbReference>
<dbReference type="InterPro" id="IPR001557">
    <property type="entry name" value="L-lactate/malate_DH"/>
</dbReference>
<comment type="catalytic activity">
    <reaction evidence="7">
        <text>(S)-malate + NAD(+) = oxaloacetate + NADH + H(+)</text>
        <dbReference type="Rhea" id="RHEA:21432"/>
        <dbReference type="ChEBI" id="CHEBI:15378"/>
        <dbReference type="ChEBI" id="CHEBI:15589"/>
        <dbReference type="ChEBI" id="CHEBI:16452"/>
        <dbReference type="ChEBI" id="CHEBI:57540"/>
        <dbReference type="ChEBI" id="CHEBI:57945"/>
        <dbReference type="EC" id="1.1.1.37"/>
    </reaction>
</comment>
<keyword evidence="15" id="KW-1185">Reference proteome</keyword>
<keyword evidence="6 9" id="KW-0520">NAD</keyword>
<evidence type="ECO:0000256" key="8">
    <source>
        <dbReference type="PIRSR" id="PIRSR000102-1"/>
    </source>
</evidence>
<feature type="domain" description="Lactate/malate dehydrogenase N-terminal" evidence="12">
    <location>
        <begin position="4"/>
        <end position="142"/>
    </location>
</feature>
<comment type="similarity">
    <text evidence="1">Belongs to the LDH/MDH superfamily. MDH type 1 family.</text>
</comment>
<keyword evidence="4" id="KW-0816">Tricarboxylic acid cycle</keyword>
<feature type="binding site" evidence="9">
    <location>
        <begin position="114"/>
        <end position="116"/>
    </location>
    <ligand>
        <name>NAD(+)</name>
        <dbReference type="ChEBI" id="CHEBI:57540"/>
    </ligand>
</feature>
<evidence type="ECO:0000256" key="11">
    <source>
        <dbReference type="SAM" id="Phobius"/>
    </source>
</evidence>
<dbReference type="InterPro" id="IPR036291">
    <property type="entry name" value="NAD(P)-bd_dom_sf"/>
</dbReference>
<dbReference type="Proteomes" id="UP000053447">
    <property type="component" value="Unassembled WGS sequence"/>
</dbReference>
<feature type="binding site" evidence="9">
    <location>
        <position position="227"/>
    </location>
    <ligand>
        <name>NAD(+)</name>
        <dbReference type="ChEBI" id="CHEBI:57540"/>
    </ligand>
</feature>
<evidence type="ECO:0000313" key="14">
    <source>
        <dbReference type="EMBL" id="KTW29013.1"/>
    </source>
</evidence>
<dbReference type="PIRSF" id="PIRSF000102">
    <property type="entry name" value="Lac_mal_DH"/>
    <property type="match status" value="1"/>
</dbReference>
<dbReference type="PANTHER" id="PTHR11540">
    <property type="entry name" value="MALATE AND LACTATE DEHYDROGENASE"/>
    <property type="match status" value="1"/>
</dbReference>
<dbReference type="Pfam" id="PF02866">
    <property type="entry name" value="Ldh_1_C"/>
    <property type="match status" value="1"/>
</dbReference>
<dbReference type="CDD" id="cd01337">
    <property type="entry name" value="MDH_glyoxysomal_mitochondrial"/>
    <property type="match status" value="1"/>
</dbReference>
<dbReference type="STRING" id="1408657.A0A0W4ZKW8"/>
<dbReference type="Gene3D" id="3.40.50.720">
    <property type="entry name" value="NAD(P)-binding Rossmann-like Domain"/>
    <property type="match status" value="1"/>
</dbReference>
<dbReference type="VEuPathDB" id="FungiDB:T551_02287"/>
<gene>
    <name evidence="14" type="ORF">T551_02287</name>
</gene>
<dbReference type="EMBL" id="LFWA01000010">
    <property type="protein sequence ID" value="KTW29013.1"/>
    <property type="molecule type" value="Genomic_DNA"/>
</dbReference>
<evidence type="ECO:0000256" key="2">
    <source>
        <dbReference type="ARBA" id="ARBA00011738"/>
    </source>
</evidence>
<dbReference type="RefSeq" id="XP_018229122.1">
    <property type="nucleotide sequence ID" value="XM_018374550.1"/>
</dbReference>
<dbReference type="AlphaFoldDB" id="A0A0W4ZKW8"/>
<comment type="subunit">
    <text evidence="2">Homodimer.</text>
</comment>
<evidence type="ECO:0000256" key="10">
    <source>
        <dbReference type="RuleBase" id="RU003369"/>
    </source>
</evidence>
<dbReference type="SUPFAM" id="SSF56327">
    <property type="entry name" value="LDH C-terminal domain-like"/>
    <property type="match status" value="1"/>
</dbReference>
<accession>A0A0W4ZKW8</accession>
<dbReference type="InterPro" id="IPR022383">
    <property type="entry name" value="Lactate/malate_DH_C"/>
</dbReference>
<reference evidence="15" key="1">
    <citation type="journal article" date="2016" name="Nat. Commun.">
        <title>Genome analysis of three Pneumocystis species reveals adaptation mechanisms to life exclusively in mammalian hosts.</title>
        <authorList>
            <person name="Ma L."/>
            <person name="Chen Z."/>
            <person name="Huang D.W."/>
            <person name="Kutty G."/>
            <person name="Ishihara M."/>
            <person name="Wang H."/>
            <person name="Abouelleil A."/>
            <person name="Bishop L."/>
            <person name="Davey E."/>
            <person name="Deng R."/>
            <person name="Deng X."/>
            <person name="Fan L."/>
            <person name="Fantoni G."/>
            <person name="Fitzgerald M."/>
            <person name="Gogineni E."/>
            <person name="Goldberg J.M."/>
            <person name="Handley G."/>
            <person name="Hu X."/>
            <person name="Huber C."/>
            <person name="Jiao X."/>
            <person name="Jones K."/>
            <person name="Levin J.Z."/>
            <person name="Liu Y."/>
            <person name="Macdonald P."/>
            <person name="Melnikov A."/>
            <person name="Raley C."/>
            <person name="Sassi M."/>
            <person name="Sherman B.T."/>
            <person name="Song X."/>
            <person name="Sykes S."/>
            <person name="Tran B."/>
            <person name="Walsh L."/>
            <person name="Xia Y."/>
            <person name="Yang J."/>
            <person name="Young S."/>
            <person name="Zeng Q."/>
            <person name="Zheng X."/>
            <person name="Stephens R."/>
            <person name="Nusbaum C."/>
            <person name="Birren B.W."/>
            <person name="Azadi P."/>
            <person name="Lempicki R.A."/>
            <person name="Cuomo C.A."/>
            <person name="Kovacs J.A."/>
        </authorList>
    </citation>
    <scope>NUCLEOTIDE SEQUENCE [LARGE SCALE GENOMIC DNA]</scope>
    <source>
        <strain evidence="15">RU7</strain>
    </source>
</reference>
<dbReference type="FunFam" id="3.40.50.720:FF:000268">
    <property type="entry name" value="Malate dehydrogenase"/>
    <property type="match status" value="1"/>
</dbReference>
<feature type="active site" description="Proton acceptor" evidence="8">
    <location>
        <position position="176"/>
    </location>
</feature>
<dbReference type="EC" id="1.1.1.37" evidence="3"/>
<evidence type="ECO:0000256" key="6">
    <source>
        <dbReference type="ARBA" id="ARBA00023027"/>
    </source>
</evidence>
<dbReference type="FunFam" id="3.90.110.10:FF:000001">
    <property type="entry name" value="Malate dehydrogenase"/>
    <property type="match status" value="1"/>
</dbReference>
<dbReference type="InterPro" id="IPR010097">
    <property type="entry name" value="Malate_DH_type1"/>
</dbReference>
<evidence type="ECO:0000313" key="15">
    <source>
        <dbReference type="Proteomes" id="UP000053447"/>
    </source>
</evidence>
<evidence type="ECO:0000256" key="9">
    <source>
        <dbReference type="PIRSR" id="PIRSR000102-3"/>
    </source>
</evidence>
<dbReference type="GO" id="GO:0030060">
    <property type="term" value="F:L-malate dehydrogenase (NAD+) activity"/>
    <property type="evidence" value="ECO:0007669"/>
    <property type="project" value="UniProtKB-EC"/>
</dbReference>
<feature type="binding site" evidence="9">
    <location>
        <position position="91"/>
    </location>
    <ligand>
        <name>NAD(+)</name>
        <dbReference type="ChEBI" id="CHEBI:57540"/>
    </ligand>
</feature>
<protein>
    <recommendedName>
        <fullName evidence="3">malate dehydrogenase</fullName>
        <ecNumber evidence="3">1.1.1.37</ecNumber>
    </recommendedName>
</protein>
<dbReference type="OrthoDB" id="4069699at2759"/>
<dbReference type="InterPro" id="IPR001236">
    <property type="entry name" value="Lactate/malate_DH_N"/>
</dbReference>
<dbReference type="InterPro" id="IPR015955">
    <property type="entry name" value="Lactate_DH/Glyco_Ohase_4_C"/>
</dbReference>
<evidence type="ECO:0000256" key="5">
    <source>
        <dbReference type="ARBA" id="ARBA00023002"/>
    </source>
</evidence>
<dbReference type="Pfam" id="PF00056">
    <property type="entry name" value="Ldh_1_N"/>
    <property type="match status" value="1"/>
</dbReference>
<comment type="caution">
    <text evidence="14">The sequence shown here is derived from an EMBL/GenBank/DDBJ whole genome shotgun (WGS) entry which is preliminary data.</text>
</comment>